<name>A0A2A8Y7A8_BACCE</name>
<protein>
    <submittedName>
        <fullName evidence="1">Uncharacterized protein</fullName>
    </submittedName>
</protein>
<dbReference type="Proteomes" id="UP000220226">
    <property type="component" value="Unassembled WGS sequence"/>
</dbReference>
<accession>A0A2A8Y7A8</accession>
<gene>
    <name evidence="1" type="ORF">CN290_06380</name>
</gene>
<evidence type="ECO:0000313" key="1">
    <source>
        <dbReference type="EMBL" id="PFC76370.1"/>
    </source>
</evidence>
<proteinExistence type="predicted"/>
<comment type="caution">
    <text evidence="1">The sequence shown here is derived from an EMBL/GenBank/DDBJ whole genome shotgun (WGS) entry which is preliminary data.</text>
</comment>
<evidence type="ECO:0000313" key="2">
    <source>
        <dbReference type="Proteomes" id="UP000220226"/>
    </source>
</evidence>
<reference evidence="1 2" key="1">
    <citation type="submission" date="2017-09" db="EMBL/GenBank/DDBJ databases">
        <title>Large-scale bioinformatics analysis of Bacillus genomes uncovers conserved roles of natural products in bacterial physiology.</title>
        <authorList>
            <consortium name="Agbiome Team Llc"/>
            <person name="Bleich R.M."/>
            <person name="Grubbs K.J."/>
            <person name="Santa Maria K.C."/>
            <person name="Allen S.E."/>
            <person name="Farag S."/>
            <person name="Shank E.A."/>
            <person name="Bowers A."/>
        </authorList>
    </citation>
    <scope>NUCLEOTIDE SEQUENCE [LARGE SCALE GENOMIC DNA]</scope>
    <source>
        <strain evidence="1 2">AFS025165</strain>
    </source>
</reference>
<sequence length="89" mass="10733">MLVRKNRLFKGGPFFYLEILKKLRFLGSNERNKSIKKYKTKHIYNRNSPNFSLGIRVVFMMGPPFTFRNGYFQMITINEIMLCYNFHNI</sequence>
<dbReference type="AlphaFoldDB" id="A0A2A8Y7A8"/>
<dbReference type="EMBL" id="NTQT01000008">
    <property type="protein sequence ID" value="PFC76370.1"/>
    <property type="molecule type" value="Genomic_DNA"/>
</dbReference>
<organism evidence="1 2">
    <name type="scientific">Bacillus cereus</name>
    <dbReference type="NCBI Taxonomy" id="1396"/>
    <lineage>
        <taxon>Bacteria</taxon>
        <taxon>Bacillati</taxon>
        <taxon>Bacillota</taxon>
        <taxon>Bacilli</taxon>
        <taxon>Bacillales</taxon>
        <taxon>Bacillaceae</taxon>
        <taxon>Bacillus</taxon>
        <taxon>Bacillus cereus group</taxon>
    </lineage>
</organism>